<reference evidence="3" key="1">
    <citation type="journal article" date="2019" name="Gigascience">
        <title>De novo genome assembly of the endangered Acer yangbiense, a plant species with extremely small populations endemic to Yunnan Province, China.</title>
        <authorList>
            <person name="Yang J."/>
            <person name="Wariss H.M."/>
            <person name="Tao L."/>
            <person name="Zhang R."/>
            <person name="Yun Q."/>
            <person name="Hollingsworth P."/>
            <person name="Dao Z."/>
            <person name="Luo G."/>
            <person name="Guo H."/>
            <person name="Ma Y."/>
            <person name="Sun W."/>
        </authorList>
    </citation>
    <scope>NUCLEOTIDE SEQUENCE [LARGE SCALE GENOMIC DNA]</scope>
    <source>
        <strain evidence="3">cv. Malutang</strain>
    </source>
</reference>
<evidence type="ECO:0000313" key="2">
    <source>
        <dbReference type="EMBL" id="TXG73233.1"/>
    </source>
</evidence>
<feature type="transmembrane region" description="Helical" evidence="1">
    <location>
        <begin position="125"/>
        <end position="144"/>
    </location>
</feature>
<dbReference type="PANTHER" id="PTHR33659">
    <property type="entry name" value="PROTEIN, PUTATIVE-RELATED-RELATED"/>
    <property type="match status" value="1"/>
</dbReference>
<dbReference type="OrthoDB" id="979559at2759"/>
<proteinExistence type="predicted"/>
<comment type="caution">
    <text evidence="2">The sequence shown here is derived from an EMBL/GenBank/DDBJ whole genome shotgun (WGS) entry which is preliminary data.</text>
</comment>
<name>A0A5C7IVG6_9ROSI</name>
<sequence length="146" mass="16248">MKQVKEVDNIEKESVPFKLEVPKRIKKKSCVRDLVQTFEKAIEMEEGQQDRFKEQEAMMPEEKPIRFGGFDCSQFCTGMAQVRICRALLAFVLFASVVTTAVTAQDSELAPSPSMDAGAAFPVTFSGGFVCSSLLFSIIALIFLHQ</sequence>
<keyword evidence="1" id="KW-0812">Transmembrane</keyword>
<accession>A0A5C7IVG6</accession>
<evidence type="ECO:0008006" key="4">
    <source>
        <dbReference type="Google" id="ProtNLM"/>
    </source>
</evidence>
<dbReference type="Proteomes" id="UP000323000">
    <property type="component" value="Chromosome 1"/>
</dbReference>
<keyword evidence="1" id="KW-1133">Transmembrane helix</keyword>
<gene>
    <name evidence="2" type="ORF">EZV62_001812</name>
</gene>
<evidence type="ECO:0000256" key="1">
    <source>
        <dbReference type="SAM" id="Phobius"/>
    </source>
</evidence>
<feature type="transmembrane region" description="Helical" evidence="1">
    <location>
        <begin position="87"/>
        <end position="105"/>
    </location>
</feature>
<dbReference type="AlphaFoldDB" id="A0A5C7IVG6"/>
<dbReference type="PANTHER" id="PTHR33659:SF10">
    <property type="match status" value="1"/>
</dbReference>
<evidence type="ECO:0000313" key="3">
    <source>
        <dbReference type="Proteomes" id="UP000323000"/>
    </source>
</evidence>
<organism evidence="2 3">
    <name type="scientific">Acer yangbiense</name>
    <dbReference type="NCBI Taxonomy" id="1000413"/>
    <lineage>
        <taxon>Eukaryota</taxon>
        <taxon>Viridiplantae</taxon>
        <taxon>Streptophyta</taxon>
        <taxon>Embryophyta</taxon>
        <taxon>Tracheophyta</taxon>
        <taxon>Spermatophyta</taxon>
        <taxon>Magnoliopsida</taxon>
        <taxon>eudicotyledons</taxon>
        <taxon>Gunneridae</taxon>
        <taxon>Pentapetalae</taxon>
        <taxon>rosids</taxon>
        <taxon>malvids</taxon>
        <taxon>Sapindales</taxon>
        <taxon>Sapindaceae</taxon>
        <taxon>Hippocastanoideae</taxon>
        <taxon>Acereae</taxon>
        <taxon>Acer</taxon>
    </lineage>
</organism>
<dbReference type="EMBL" id="VAHF01000001">
    <property type="protein sequence ID" value="TXG73233.1"/>
    <property type="molecule type" value="Genomic_DNA"/>
</dbReference>
<protein>
    <recommendedName>
        <fullName evidence="4">Transmembrane protein</fullName>
    </recommendedName>
</protein>
<keyword evidence="1" id="KW-0472">Membrane</keyword>
<keyword evidence="3" id="KW-1185">Reference proteome</keyword>